<dbReference type="RefSeq" id="WP_237249106.1">
    <property type="nucleotide sequence ID" value="NZ_JACBZP010000001.1"/>
</dbReference>
<keyword evidence="3" id="KW-0804">Transcription</keyword>
<dbReference type="SUPFAM" id="SSF48498">
    <property type="entry name" value="Tetracyclin repressor-like, C-terminal domain"/>
    <property type="match status" value="1"/>
</dbReference>
<feature type="domain" description="HTH tetR-type" evidence="5">
    <location>
        <begin position="13"/>
        <end position="73"/>
    </location>
</feature>
<feature type="DNA-binding region" description="H-T-H motif" evidence="4">
    <location>
        <begin position="36"/>
        <end position="55"/>
    </location>
</feature>
<keyword evidence="2 4" id="KW-0238">DNA-binding</keyword>
<proteinExistence type="predicted"/>
<dbReference type="InterPro" id="IPR009057">
    <property type="entry name" value="Homeodomain-like_sf"/>
</dbReference>
<evidence type="ECO:0000256" key="1">
    <source>
        <dbReference type="ARBA" id="ARBA00023015"/>
    </source>
</evidence>
<evidence type="ECO:0000313" key="6">
    <source>
        <dbReference type="EMBL" id="NYI66764.1"/>
    </source>
</evidence>
<evidence type="ECO:0000256" key="4">
    <source>
        <dbReference type="PROSITE-ProRule" id="PRU00335"/>
    </source>
</evidence>
<sequence length="203" mass="22531">MTEVTSIGRPPDAGLTEKILDETLRQLQTDAYATLRIEHVAAAVGCGKTAVYRRWENKAALAAAALKHSSQLGELPDTGNIVDDLVVHAWRNVQNQRARGFGTDKAHNIWASITDPAVRQYFWDEFLVDRRRMGTQILRRAMDRGDLPENTDTDLILDALAGLTIYRNTVRLAEIDDGEVRALATALVHSPPLTHPSKVGNRQ</sequence>
<dbReference type="AlphaFoldDB" id="A0A7Z0A9A4"/>
<dbReference type="PROSITE" id="PS50977">
    <property type="entry name" value="HTH_TETR_2"/>
    <property type="match status" value="1"/>
</dbReference>
<keyword evidence="7" id="KW-1185">Reference proteome</keyword>
<dbReference type="Pfam" id="PF00440">
    <property type="entry name" value="TetR_N"/>
    <property type="match status" value="1"/>
</dbReference>
<dbReference type="InterPro" id="IPR011075">
    <property type="entry name" value="TetR_C"/>
</dbReference>
<dbReference type="Pfam" id="PF16859">
    <property type="entry name" value="TetR_C_11"/>
    <property type="match status" value="1"/>
</dbReference>
<keyword evidence="1" id="KW-0805">Transcription regulation</keyword>
<accession>A0A7Z0A9A4</accession>
<evidence type="ECO:0000313" key="7">
    <source>
        <dbReference type="Proteomes" id="UP000539111"/>
    </source>
</evidence>
<name>A0A7Z0A9A4_9MICO</name>
<dbReference type="Proteomes" id="UP000539111">
    <property type="component" value="Unassembled WGS sequence"/>
</dbReference>
<comment type="caution">
    <text evidence="6">The sequence shown here is derived from an EMBL/GenBank/DDBJ whole genome shotgun (WGS) entry which is preliminary data.</text>
</comment>
<dbReference type="GO" id="GO:0003677">
    <property type="term" value="F:DNA binding"/>
    <property type="evidence" value="ECO:0007669"/>
    <property type="project" value="UniProtKB-UniRule"/>
</dbReference>
<dbReference type="SUPFAM" id="SSF46689">
    <property type="entry name" value="Homeodomain-like"/>
    <property type="match status" value="1"/>
</dbReference>
<evidence type="ECO:0000256" key="3">
    <source>
        <dbReference type="ARBA" id="ARBA00023163"/>
    </source>
</evidence>
<dbReference type="InterPro" id="IPR036271">
    <property type="entry name" value="Tet_transcr_reg_TetR-rel_C_sf"/>
</dbReference>
<dbReference type="EMBL" id="JACBZP010000001">
    <property type="protein sequence ID" value="NYI66764.1"/>
    <property type="molecule type" value="Genomic_DNA"/>
</dbReference>
<protein>
    <submittedName>
        <fullName evidence="6">AcrR family transcriptional regulator</fullName>
    </submittedName>
</protein>
<organism evidence="6 7">
    <name type="scientific">Spelaeicoccus albus</name>
    <dbReference type="NCBI Taxonomy" id="1280376"/>
    <lineage>
        <taxon>Bacteria</taxon>
        <taxon>Bacillati</taxon>
        <taxon>Actinomycetota</taxon>
        <taxon>Actinomycetes</taxon>
        <taxon>Micrococcales</taxon>
        <taxon>Brevibacteriaceae</taxon>
        <taxon>Spelaeicoccus</taxon>
    </lineage>
</organism>
<dbReference type="Gene3D" id="1.10.357.10">
    <property type="entry name" value="Tetracycline Repressor, domain 2"/>
    <property type="match status" value="1"/>
</dbReference>
<dbReference type="InterPro" id="IPR001647">
    <property type="entry name" value="HTH_TetR"/>
</dbReference>
<gene>
    <name evidence="6" type="ORF">BJY26_001070</name>
</gene>
<evidence type="ECO:0000259" key="5">
    <source>
        <dbReference type="PROSITE" id="PS50977"/>
    </source>
</evidence>
<evidence type="ECO:0000256" key="2">
    <source>
        <dbReference type="ARBA" id="ARBA00023125"/>
    </source>
</evidence>
<reference evidence="6 7" key="1">
    <citation type="submission" date="2020-07" db="EMBL/GenBank/DDBJ databases">
        <title>Sequencing the genomes of 1000 actinobacteria strains.</title>
        <authorList>
            <person name="Klenk H.-P."/>
        </authorList>
    </citation>
    <scope>NUCLEOTIDE SEQUENCE [LARGE SCALE GENOMIC DNA]</scope>
    <source>
        <strain evidence="6 7">DSM 26341</strain>
    </source>
</reference>
<dbReference type="Gene3D" id="1.10.10.60">
    <property type="entry name" value="Homeodomain-like"/>
    <property type="match status" value="1"/>
</dbReference>